<evidence type="ECO:0000256" key="4">
    <source>
        <dbReference type="PROSITE-ProRule" id="PRU00108"/>
    </source>
</evidence>
<dbReference type="InterPro" id="IPR008422">
    <property type="entry name" value="KN_HD"/>
</dbReference>
<accession>M3B0U2</accession>
<evidence type="ECO:0000256" key="2">
    <source>
        <dbReference type="ARBA" id="ARBA00023155"/>
    </source>
</evidence>
<sequence length="429" mass="47914">MESLTLNDGTPYQRHYHYRDQKPRSPRLPTPDVSRSSRETLVGPYDNGPFFLRPSSGERSLGIPNGPTHYRRDSRNTVIPHSPPYLNGEGQKPSLPPLKTVLGNSISSPPRTPSPGGSPGQLAPREPSYITSTYKPPSLYPNKKQRMEPLYSGVAANGPRFAPSTTLEPTTSASSMRSSVQFPPMNSTHVRRTHAQSVGSPPWSSQDASARSGGARTHENAPGQYQNADQPPVEPSFPRRNPFTGTAPDPFARQMRDSFGQSGDRPSSRRSSVSTYAMYPPPSSFDREQPRPSPYSAGGYAMRDGYSDPRDPIRYGRPEEHQDCQPGFPAQPYQSNVPAYFMPSHYEYQHGKARKRSNLPKQSTEIMKTWFDQNIANPYPSEEQKAVFSNATGISMTQVSNWFINHRRRCPELRDKREKSRGGGRDSDM</sequence>
<dbReference type="HOGENOM" id="CLU_052550_0_0_1"/>
<dbReference type="InterPro" id="IPR009057">
    <property type="entry name" value="Homeodomain-like_sf"/>
</dbReference>
<name>M3B0U2_SPHMS</name>
<evidence type="ECO:0000256" key="3">
    <source>
        <dbReference type="ARBA" id="ARBA00023242"/>
    </source>
</evidence>
<dbReference type="STRING" id="692275.M3B0U2"/>
<feature type="compositionally biased region" description="Polar residues" evidence="5">
    <location>
        <begin position="1"/>
        <end position="10"/>
    </location>
</feature>
<reference evidence="7 8" key="1">
    <citation type="journal article" date="2012" name="PLoS Pathog.">
        <title>Diverse lifestyles and strategies of plant pathogenesis encoded in the genomes of eighteen Dothideomycetes fungi.</title>
        <authorList>
            <person name="Ohm R.A."/>
            <person name="Feau N."/>
            <person name="Henrissat B."/>
            <person name="Schoch C.L."/>
            <person name="Horwitz B.A."/>
            <person name="Barry K.W."/>
            <person name="Condon B.J."/>
            <person name="Copeland A.C."/>
            <person name="Dhillon B."/>
            <person name="Glaser F."/>
            <person name="Hesse C.N."/>
            <person name="Kosti I."/>
            <person name="LaButti K."/>
            <person name="Lindquist E.A."/>
            <person name="Lucas S."/>
            <person name="Salamov A.A."/>
            <person name="Bradshaw R.E."/>
            <person name="Ciuffetti L."/>
            <person name="Hamelin R.C."/>
            <person name="Kema G.H.J."/>
            <person name="Lawrence C."/>
            <person name="Scott J.A."/>
            <person name="Spatafora J.W."/>
            <person name="Turgeon B.G."/>
            <person name="de Wit P.J.G.M."/>
            <person name="Zhong S."/>
            <person name="Goodwin S.B."/>
            <person name="Grigoriev I.V."/>
        </authorList>
    </citation>
    <scope>NUCLEOTIDE SEQUENCE [LARGE SCALE GENOMIC DNA]</scope>
    <source>
        <strain evidence="7 8">SO2202</strain>
    </source>
</reference>
<keyword evidence="1 4" id="KW-0238">DNA-binding</keyword>
<evidence type="ECO:0000313" key="8">
    <source>
        <dbReference type="Proteomes" id="UP000016931"/>
    </source>
</evidence>
<gene>
    <name evidence="7" type="ORF">SEPMUDRAFT_148705</name>
</gene>
<dbReference type="InterPro" id="IPR001356">
    <property type="entry name" value="HD"/>
</dbReference>
<proteinExistence type="predicted"/>
<keyword evidence="3 4" id="KW-0539">Nucleus</keyword>
<comment type="subcellular location">
    <subcellularLocation>
        <location evidence="4">Nucleus</location>
    </subcellularLocation>
</comment>
<dbReference type="SUPFAM" id="SSF46689">
    <property type="entry name" value="Homeodomain-like"/>
    <property type="match status" value="1"/>
</dbReference>
<evidence type="ECO:0000313" key="7">
    <source>
        <dbReference type="EMBL" id="EMF13387.1"/>
    </source>
</evidence>
<dbReference type="Pfam" id="PF05920">
    <property type="entry name" value="Homeobox_KN"/>
    <property type="match status" value="1"/>
</dbReference>
<dbReference type="GO" id="GO:0005634">
    <property type="term" value="C:nucleus"/>
    <property type="evidence" value="ECO:0007669"/>
    <property type="project" value="UniProtKB-SubCell"/>
</dbReference>
<protein>
    <recommendedName>
        <fullName evidence="6">Homeobox domain-containing protein</fullName>
    </recommendedName>
</protein>
<dbReference type="Proteomes" id="UP000016931">
    <property type="component" value="Unassembled WGS sequence"/>
</dbReference>
<evidence type="ECO:0000256" key="1">
    <source>
        <dbReference type="ARBA" id="ARBA00023125"/>
    </source>
</evidence>
<evidence type="ECO:0000259" key="6">
    <source>
        <dbReference type="PROSITE" id="PS50071"/>
    </source>
</evidence>
<dbReference type="Gene3D" id="1.10.10.60">
    <property type="entry name" value="Homeodomain-like"/>
    <property type="match status" value="1"/>
</dbReference>
<dbReference type="GeneID" id="27902234"/>
<feature type="region of interest" description="Disordered" evidence="5">
    <location>
        <begin position="1"/>
        <end position="324"/>
    </location>
</feature>
<keyword evidence="8" id="KW-1185">Reference proteome</keyword>
<feature type="DNA-binding region" description="Homeobox" evidence="4">
    <location>
        <begin position="352"/>
        <end position="414"/>
    </location>
</feature>
<dbReference type="AlphaFoldDB" id="M3B0U2"/>
<organism evidence="7 8">
    <name type="scientific">Sphaerulina musiva (strain SO2202)</name>
    <name type="common">Poplar stem canker fungus</name>
    <name type="synonym">Septoria musiva</name>
    <dbReference type="NCBI Taxonomy" id="692275"/>
    <lineage>
        <taxon>Eukaryota</taxon>
        <taxon>Fungi</taxon>
        <taxon>Dikarya</taxon>
        <taxon>Ascomycota</taxon>
        <taxon>Pezizomycotina</taxon>
        <taxon>Dothideomycetes</taxon>
        <taxon>Dothideomycetidae</taxon>
        <taxon>Mycosphaerellales</taxon>
        <taxon>Mycosphaerellaceae</taxon>
        <taxon>Sphaerulina</taxon>
    </lineage>
</organism>
<dbReference type="InterPro" id="IPR050224">
    <property type="entry name" value="TALE_homeobox"/>
</dbReference>
<dbReference type="GO" id="GO:0006355">
    <property type="term" value="P:regulation of DNA-templated transcription"/>
    <property type="evidence" value="ECO:0007669"/>
    <property type="project" value="InterPro"/>
</dbReference>
<feature type="compositionally biased region" description="Polar residues" evidence="5">
    <location>
        <begin position="195"/>
        <end position="209"/>
    </location>
</feature>
<dbReference type="eggNOG" id="KOG0773">
    <property type="taxonomic scope" value="Eukaryota"/>
</dbReference>
<dbReference type="OrthoDB" id="10056939at2759"/>
<dbReference type="OMA" id="NSTHVRR"/>
<evidence type="ECO:0000256" key="5">
    <source>
        <dbReference type="SAM" id="MobiDB-lite"/>
    </source>
</evidence>
<dbReference type="CDD" id="cd00086">
    <property type="entry name" value="homeodomain"/>
    <property type="match status" value="1"/>
</dbReference>
<dbReference type="RefSeq" id="XP_016761508.1">
    <property type="nucleotide sequence ID" value="XM_016905097.1"/>
</dbReference>
<feature type="compositionally biased region" description="Basic and acidic residues" evidence="5">
    <location>
        <begin position="305"/>
        <end position="323"/>
    </location>
</feature>
<dbReference type="EMBL" id="KB456263">
    <property type="protein sequence ID" value="EMF13387.1"/>
    <property type="molecule type" value="Genomic_DNA"/>
</dbReference>
<feature type="compositionally biased region" description="Polar residues" evidence="5">
    <location>
        <begin position="259"/>
        <end position="275"/>
    </location>
</feature>
<feature type="compositionally biased region" description="Polar residues" evidence="5">
    <location>
        <begin position="163"/>
        <end position="188"/>
    </location>
</feature>
<dbReference type="PROSITE" id="PS50071">
    <property type="entry name" value="HOMEOBOX_2"/>
    <property type="match status" value="1"/>
</dbReference>
<dbReference type="GO" id="GO:0003677">
    <property type="term" value="F:DNA binding"/>
    <property type="evidence" value="ECO:0007669"/>
    <property type="project" value="UniProtKB-UniRule"/>
</dbReference>
<dbReference type="PANTHER" id="PTHR11850">
    <property type="entry name" value="HOMEOBOX PROTEIN TRANSCRIPTION FACTORS"/>
    <property type="match status" value="1"/>
</dbReference>
<feature type="domain" description="Homeobox" evidence="6">
    <location>
        <begin position="350"/>
        <end position="413"/>
    </location>
</feature>
<dbReference type="SMART" id="SM00389">
    <property type="entry name" value="HOX"/>
    <property type="match status" value="1"/>
</dbReference>
<keyword evidence="2 4" id="KW-0371">Homeobox</keyword>